<dbReference type="CDD" id="cd01650">
    <property type="entry name" value="RT_nLTR_like"/>
    <property type="match status" value="1"/>
</dbReference>
<evidence type="ECO:0000259" key="1">
    <source>
        <dbReference type="PROSITE" id="PS50878"/>
    </source>
</evidence>
<dbReference type="Proteomes" id="UP001497623">
    <property type="component" value="Unassembled WGS sequence"/>
</dbReference>
<name>A0AAV2QRQ7_MEGNR</name>
<feature type="non-terminal residue" evidence="2">
    <location>
        <position position="1"/>
    </location>
</feature>
<dbReference type="AlphaFoldDB" id="A0AAV2QRQ7"/>
<evidence type="ECO:0000313" key="2">
    <source>
        <dbReference type="EMBL" id="CAL4097871.1"/>
    </source>
</evidence>
<dbReference type="GO" id="GO:0071897">
    <property type="term" value="P:DNA biosynthetic process"/>
    <property type="evidence" value="ECO:0007669"/>
    <property type="project" value="UniProtKB-ARBA"/>
</dbReference>
<dbReference type="PROSITE" id="PS50878">
    <property type="entry name" value="RT_POL"/>
    <property type="match status" value="1"/>
</dbReference>
<dbReference type="Pfam" id="PF00078">
    <property type="entry name" value="RVT_1"/>
    <property type="match status" value="1"/>
</dbReference>
<proteinExistence type="predicted"/>
<dbReference type="SUPFAM" id="SSF56672">
    <property type="entry name" value="DNA/RNA polymerases"/>
    <property type="match status" value="1"/>
</dbReference>
<keyword evidence="3" id="KW-1185">Reference proteome</keyword>
<dbReference type="EMBL" id="CAXKWB010010413">
    <property type="protein sequence ID" value="CAL4097871.1"/>
    <property type="molecule type" value="Genomic_DNA"/>
</dbReference>
<evidence type="ECO:0000313" key="3">
    <source>
        <dbReference type="Proteomes" id="UP001497623"/>
    </source>
</evidence>
<dbReference type="InterPro" id="IPR043502">
    <property type="entry name" value="DNA/RNA_pol_sf"/>
</dbReference>
<comment type="caution">
    <text evidence="2">The sequence shown here is derived from an EMBL/GenBank/DDBJ whole genome shotgun (WGS) entry which is preliminary data.</text>
</comment>
<sequence length="651" mass="76182">IKVELIQIIRNVIAGTLLNNNQRKAIIILIPKGGDPKLLKTWRPISLICCDVKIISKILANRLKSLIPNILSKNQFCINGKTINACNIQMRDTLYYLGRKKSTGAIINLDWEKAFDRVNWGFLINIMKQFGFPELIIKWVCTLHANLQSVCMVNGYLTPPFDIKRGVRQGCPMSMIFFVIFQEPLYRAIELSNKIYPPLLPKKQTKNIGYADDTSIFVSDDNGFIETFDIISKFQRASNARLNINKTKIYGFGQWANRTNWPIAGLQVEHDHFNTLGITFSCNYNLALNLTWSKIVTKIKNRIPLIRNNYYTLYQKSNIVNSLLLSKLWYAAHVYPLPVKYSKQINTEISSFIWKPRYNPISKAVLYNPKVKGGIALIDNFLKAKSIFAATIIKLFRQTDNEDIMKCFLSHRLNQAFGLRNDTVVKNRLCQNSTPYYEYSLDLIQQCSNLRKFPNICSKDIYYMIHKYTKPEVENMYPNYEWGVIWKNLNFKYINLYDRNIVYKVLHEILMNNHKLYIIGNRASPLCEICQISETNIHMFLYCSKVQECLAMLYRMIFYLCDLNINESFLRFIFMYFPKINKKAQNTLCVIISSYISCVWSNRDQQGQLLYKFKGKIAREQKYHLLMLENRAKDFFTDNYCNLNPHILQNL</sequence>
<accession>A0AAV2QRQ7</accession>
<reference evidence="2 3" key="1">
    <citation type="submission" date="2024-05" db="EMBL/GenBank/DDBJ databases">
        <authorList>
            <person name="Wallberg A."/>
        </authorList>
    </citation>
    <scope>NUCLEOTIDE SEQUENCE [LARGE SCALE GENOMIC DNA]</scope>
</reference>
<feature type="domain" description="Reverse transcriptase" evidence="1">
    <location>
        <begin position="11"/>
        <end position="280"/>
    </location>
</feature>
<organism evidence="2 3">
    <name type="scientific">Meganyctiphanes norvegica</name>
    <name type="common">Northern krill</name>
    <name type="synonym">Thysanopoda norvegica</name>
    <dbReference type="NCBI Taxonomy" id="48144"/>
    <lineage>
        <taxon>Eukaryota</taxon>
        <taxon>Metazoa</taxon>
        <taxon>Ecdysozoa</taxon>
        <taxon>Arthropoda</taxon>
        <taxon>Crustacea</taxon>
        <taxon>Multicrustacea</taxon>
        <taxon>Malacostraca</taxon>
        <taxon>Eumalacostraca</taxon>
        <taxon>Eucarida</taxon>
        <taxon>Euphausiacea</taxon>
        <taxon>Euphausiidae</taxon>
        <taxon>Meganyctiphanes</taxon>
    </lineage>
</organism>
<dbReference type="PANTHER" id="PTHR31635">
    <property type="entry name" value="REVERSE TRANSCRIPTASE DOMAIN-CONTAINING PROTEIN-RELATED"/>
    <property type="match status" value="1"/>
</dbReference>
<protein>
    <recommendedName>
        <fullName evidence="1">Reverse transcriptase domain-containing protein</fullName>
    </recommendedName>
</protein>
<dbReference type="InterPro" id="IPR000477">
    <property type="entry name" value="RT_dom"/>
</dbReference>
<dbReference type="PANTHER" id="PTHR31635:SF196">
    <property type="entry name" value="REVERSE TRANSCRIPTASE DOMAIN-CONTAINING PROTEIN-RELATED"/>
    <property type="match status" value="1"/>
</dbReference>
<gene>
    <name evidence="2" type="ORF">MNOR_LOCUS16097</name>
</gene>